<gene>
    <name evidence="4" type="ORF">SAMN05660649_02045</name>
</gene>
<evidence type="ECO:0000256" key="2">
    <source>
        <dbReference type="SAM" id="MobiDB-lite"/>
    </source>
</evidence>
<feature type="transmembrane region" description="Helical" evidence="3">
    <location>
        <begin position="29"/>
        <end position="50"/>
    </location>
</feature>
<organism evidence="4 5">
    <name type="scientific">Desulfotruncus arcticus DSM 17038</name>
    <dbReference type="NCBI Taxonomy" id="1121424"/>
    <lineage>
        <taxon>Bacteria</taxon>
        <taxon>Bacillati</taxon>
        <taxon>Bacillota</taxon>
        <taxon>Clostridia</taxon>
        <taxon>Eubacteriales</taxon>
        <taxon>Desulfallaceae</taxon>
        <taxon>Desulfotruncus</taxon>
    </lineage>
</organism>
<evidence type="ECO:0000256" key="3">
    <source>
        <dbReference type="SAM" id="Phobius"/>
    </source>
</evidence>
<name>A0A1I2SX01_9FIRM</name>
<dbReference type="OrthoDB" id="1715639at2"/>
<feature type="transmembrane region" description="Helical" evidence="3">
    <location>
        <begin position="137"/>
        <end position="154"/>
    </location>
</feature>
<feature type="transmembrane region" description="Helical" evidence="3">
    <location>
        <begin position="56"/>
        <end position="73"/>
    </location>
</feature>
<evidence type="ECO:0000256" key="1">
    <source>
        <dbReference type="SAM" id="Coils"/>
    </source>
</evidence>
<dbReference type="STRING" id="341036.SAMN05660649_02045"/>
<keyword evidence="1" id="KW-0175">Coiled coil</keyword>
<feature type="compositionally biased region" description="Polar residues" evidence="2">
    <location>
        <begin position="378"/>
        <end position="388"/>
    </location>
</feature>
<dbReference type="EMBL" id="FOOX01000006">
    <property type="protein sequence ID" value="SFG57140.1"/>
    <property type="molecule type" value="Genomic_DNA"/>
</dbReference>
<keyword evidence="5" id="KW-1185">Reference proteome</keyword>
<sequence length="517" mass="55268">MPKHPLDLLLLKLRRKLWLQNVLRRLTDGLLVTAGVLFIFIVSAHLYPWLDVPGKALYAGGTLMALALAAGLFSQPGLKQAAAAGDRLGLEERLTTYLEYRGREFPLGEVFREEVEDAVQNVNPLGRYKLSINGKKVLAAAILIVLSWGIYFLPSETRQAAGEREEISRELQKEAEKIKKIREELPGTENDRENNEQILSALKTLERRLSRASDFDLAAAEVAAAQKELSRPAANQDEIMQSLAGIFEGVGTGHRELQGALRSGDLDRAVKLSAASQFTDREQQAMLANLQQAAGSDLSSGARDELARLQTVLQNKALTGEKLQEVLRSMADPGEMSALEEKVDLALQQSKERLLARADDGIKSPGGEDRLAAFAAGTTSDYSRAETTGASGGDLAAGGPGGHSGGSSRGVGGGGGKASGESGGEGSFGEVARQEQATRPGEEDAPLSRVQGQLGAEGGMADKIADGVPAETGELPALARARAEFGEAGMEYVLKYPIPLPRRELVREYFTQLNGGN</sequence>
<feature type="region of interest" description="Disordered" evidence="2">
    <location>
        <begin position="378"/>
        <end position="449"/>
    </location>
</feature>
<reference evidence="5" key="1">
    <citation type="submission" date="2016-10" db="EMBL/GenBank/DDBJ databases">
        <authorList>
            <person name="Varghese N."/>
            <person name="Submissions S."/>
        </authorList>
    </citation>
    <scope>NUCLEOTIDE SEQUENCE [LARGE SCALE GENOMIC DNA]</scope>
    <source>
        <strain evidence="5">DSM 17038</strain>
    </source>
</reference>
<dbReference type="Proteomes" id="UP000199337">
    <property type="component" value="Unassembled WGS sequence"/>
</dbReference>
<keyword evidence="3" id="KW-0472">Membrane</keyword>
<dbReference type="RefSeq" id="WP_092471266.1">
    <property type="nucleotide sequence ID" value="NZ_FOOX01000006.1"/>
</dbReference>
<feature type="coiled-coil region" evidence="1">
    <location>
        <begin position="164"/>
        <end position="191"/>
    </location>
</feature>
<evidence type="ECO:0000313" key="4">
    <source>
        <dbReference type="EMBL" id="SFG57140.1"/>
    </source>
</evidence>
<protein>
    <submittedName>
        <fullName evidence="4">Uncharacterized protein</fullName>
    </submittedName>
</protein>
<keyword evidence="3" id="KW-0812">Transmembrane</keyword>
<feature type="compositionally biased region" description="Gly residues" evidence="2">
    <location>
        <begin position="390"/>
        <end position="427"/>
    </location>
</feature>
<dbReference type="AlphaFoldDB" id="A0A1I2SX01"/>
<keyword evidence="3" id="KW-1133">Transmembrane helix</keyword>
<accession>A0A1I2SX01</accession>
<proteinExistence type="predicted"/>
<evidence type="ECO:0000313" key="5">
    <source>
        <dbReference type="Proteomes" id="UP000199337"/>
    </source>
</evidence>